<accession>A0ACC2UJF3</accession>
<organism evidence="1 2">
    <name type="scientific">Entomophthora muscae</name>
    <dbReference type="NCBI Taxonomy" id="34485"/>
    <lineage>
        <taxon>Eukaryota</taxon>
        <taxon>Fungi</taxon>
        <taxon>Fungi incertae sedis</taxon>
        <taxon>Zoopagomycota</taxon>
        <taxon>Entomophthoromycotina</taxon>
        <taxon>Entomophthoromycetes</taxon>
        <taxon>Entomophthorales</taxon>
        <taxon>Entomophthoraceae</taxon>
        <taxon>Entomophthora</taxon>
    </lineage>
</organism>
<evidence type="ECO:0000313" key="1">
    <source>
        <dbReference type="EMBL" id="KAJ9086507.1"/>
    </source>
</evidence>
<protein>
    <submittedName>
        <fullName evidence="1">Uncharacterized protein</fullName>
    </submittedName>
</protein>
<sequence length="253" mass="29144">MNISATHYYSRKVTLQYLGRKEQVRLNTLMDINEVYHRVQTIFKLTCPFNLVCWDMGSIADLQTDLDLCNFLRYPRTKAIVEIRLVQENHIKQKINKVHEQTHSSQSKVHFQRSLRTSKWATTNSQEKIYRFPKDISEPANEIIQDPVMTPCPSSASDTQEASINLSVEVWKRSKTSSSRNKSFKEKMKLAAMVQEIITMYGGESSKDVIACDLLVDQILNETEIDLDILRTTMSRIRERKANGGQLLDISSP</sequence>
<keyword evidence="2" id="KW-1185">Reference proteome</keyword>
<proteinExistence type="predicted"/>
<name>A0ACC2UJF3_9FUNG</name>
<evidence type="ECO:0000313" key="2">
    <source>
        <dbReference type="Proteomes" id="UP001165960"/>
    </source>
</evidence>
<dbReference type="Proteomes" id="UP001165960">
    <property type="component" value="Unassembled WGS sequence"/>
</dbReference>
<comment type="caution">
    <text evidence="1">The sequence shown here is derived from an EMBL/GenBank/DDBJ whole genome shotgun (WGS) entry which is preliminary data.</text>
</comment>
<dbReference type="EMBL" id="QTSX02000718">
    <property type="protein sequence ID" value="KAJ9086507.1"/>
    <property type="molecule type" value="Genomic_DNA"/>
</dbReference>
<gene>
    <name evidence="1" type="ORF">DSO57_1003438</name>
</gene>
<reference evidence="1" key="1">
    <citation type="submission" date="2022-04" db="EMBL/GenBank/DDBJ databases">
        <title>Genome of the entomopathogenic fungus Entomophthora muscae.</title>
        <authorList>
            <person name="Elya C."/>
            <person name="Lovett B.R."/>
            <person name="Lee E."/>
            <person name="Macias A.M."/>
            <person name="Hajek A.E."/>
            <person name="De Bivort B.L."/>
            <person name="Kasson M.T."/>
            <person name="De Fine Licht H.H."/>
            <person name="Stajich J.E."/>
        </authorList>
    </citation>
    <scope>NUCLEOTIDE SEQUENCE</scope>
    <source>
        <strain evidence="1">Berkeley</strain>
    </source>
</reference>